<dbReference type="Proteomes" id="UP000054166">
    <property type="component" value="Unassembled WGS sequence"/>
</dbReference>
<keyword evidence="2" id="KW-0456">Lyase</keyword>
<dbReference type="EMBL" id="KN833014">
    <property type="protein sequence ID" value="KIM78699.1"/>
    <property type="molecule type" value="Genomic_DNA"/>
</dbReference>
<dbReference type="InParanoid" id="A0A0C3FFX5"/>
<sequence>MIQNTVSNDVMGELRDYLKAHPDFEKAFKEAFELARTYNIPQFEDPKFVPYKIETFENYLRFYGDMLKWAPSETSDGKNVYYHLCMFYFVIDLDPVKRYQTPIDPTSKKPWTWLSDWLISYAKAVGKFLDTEESLNAETLKSFNVYGMDQYPHFPGTWKTFNQFFARYIDPRVRPIAQGPNVIVSPADATFGGSWPIDSKAEVIIKGLPWKISELLGDHSVYANHFDGGYFAHSYLAPSDYHRQHTPVAGIVKERKVIEGLCYLQVIAKPDENGQMGLSAVRSEFNMPDDPGYQFIQARGVVVIDTKGFGDFGLVAVCPIGMAQVSSVVLNDNIKEGHYVEKGQEISHFQMGGSDIVVLFENNVQITARKDVHYKVGEEIAKFIAPGRC</sequence>
<dbReference type="Pfam" id="PF02666">
    <property type="entry name" value="PS_Dcarbxylase"/>
    <property type="match status" value="1"/>
</dbReference>
<dbReference type="GO" id="GO:0004609">
    <property type="term" value="F:phosphatidylserine decarboxylase activity"/>
    <property type="evidence" value="ECO:0007669"/>
    <property type="project" value="InterPro"/>
</dbReference>
<gene>
    <name evidence="3" type="ORF">PILCRDRAFT_582455</name>
</gene>
<organism evidence="3 4">
    <name type="scientific">Piloderma croceum (strain F 1598)</name>
    <dbReference type="NCBI Taxonomy" id="765440"/>
    <lineage>
        <taxon>Eukaryota</taxon>
        <taxon>Fungi</taxon>
        <taxon>Dikarya</taxon>
        <taxon>Basidiomycota</taxon>
        <taxon>Agaricomycotina</taxon>
        <taxon>Agaricomycetes</taxon>
        <taxon>Agaricomycetidae</taxon>
        <taxon>Atheliales</taxon>
        <taxon>Atheliaceae</taxon>
        <taxon>Piloderma</taxon>
    </lineage>
</organism>
<dbReference type="AlphaFoldDB" id="A0A0C3FFX5"/>
<evidence type="ECO:0000256" key="2">
    <source>
        <dbReference type="ARBA" id="ARBA00023239"/>
    </source>
</evidence>
<dbReference type="STRING" id="765440.A0A0C3FFX5"/>
<evidence type="ECO:0008006" key="5">
    <source>
        <dbReference type="Google" id="ProtNLM"/>
    </source>
</evidence>
<dbReference type="HOGENOM" id="CLU_043148_1_1_1"/>
<dbReference type="InterPro" id="IPR003817">
    <property type="entry name" value="PS_Dcarbxylase"/>
</dbReference>
<protein>
    <recommendedName>
        <fullName evidence="5">Phosphatidylserine decarboxylase</fullName>
    </recommendedName>
</protein>
<dbReference type="PANTHER" id="PTHR10067">
    <property type="entry name" value="PHOSPHATIDYLSERINE DECARBOXYLASE"/>
    <property type="match status" value="1"/>
</dbReference>
<keyword evidence="1" id="KW-0210">Decarboxylase</keyword>
<accession>A0A0C3FFX5</accession>
<evidence type="ECO:0000313" key="3">
    <source>
        <dbReference type="EMBL" id="KIM78699.1"/>
    </source>
</evidence>
<keyword evidence="4" id="KW-1185">Reference proteome</keyword>
<reference evidence="3 4" key="1">
    <citation type="submission" date="2014-04" db="EMBL/GenBank/DDBJ databases">
        <authorList>
            <consortium name="DOE Joint Genome Institute"/>
            <person name="Kuo A."/>
            <person name="Tarkka M."/>
            <person name="Buscot F."/>
            <person name="Kohler A."/>
            <person name="Nagy L.G."/>
            <person name="Floudas D."/>
            <person name="Copeland A."/>
            <person name="Barry K.W."/>
            <person name="Cichocki N."/>
            <person name="Veneault-Fourrey C."/>
            <person name="LaButti K."/>
            <person name="Lindquist E.A."/>
            <person name="Lipzen A."/>
            <person name="Lundell T."/>
            <person name="Morin E."/>
            <person name="Murat C."/>
            <person name="Sun H."/>
            <person name="Tunlid A."/>
            <person name="Henrissat B."/>
            <person name="Grigoriev I.V."/>
            <person name="Hibbett D.S."/>
            <person name="Martin F."/>
            <person name="Nordberg H.P."/>
            <person name="Cantor M.N."/>
            <person name="Hua S.X."/>
        </authorList>
    </citation>
    <scope>NUCLEOTIDE SEQUENCE [LARGE SCALE GENOMIC DNA]</scope>
    <source>
        <strain evidence="3 4">F 1598</strain>
    </source>
</reference>
<evidence type="ECO:0000256" key="1">
    <source>
        <dbReference type="ARBA" id="ARBA00022793"/>
    </source>
</evidence>
<name>A0A0C3FFX5_PILCF</name>
<proteinExistence type="predicted"/>
<evidence type="ECO:0000313" key="4">
    <source>
        <dbReference type="Proteomes" id="UP000054166"/>
    </source>
</evidence>
<reference evidence="4" key="2">
    <citation type="submission" date="2015-01" db="EMBL/GenBank/DDBJ databases">
        <title>Evolutionary Origins and Diversification of the Mycorrhizal Mutualists.</title>
        <authorList>
            <consortium name="DOE Joint Genome Institute"/>
            <consortium name="Mycorrhizal Genomics Consortium"/>
            <person name="Kohler A."/>
            <person name="Kuo A."/>
            <person name="Nagy L.G."/>
            <person name="Floudas D."/>
            <person name="Copeland A."/>
            <person name="Barry K.W."/>
            <person name="Cichocki N."/>
            <person name="Veneault-Fourrey C."/>
            <person name="LaButti K."/>
            <person name="Lindquist E.A."/>
            <person name="Lipzen A."/>
            <person name="Lundell T."/>
            <person name="Morin E."/>
            <person name="Murat C."/>
            <person name="Riley R."/>
            <person name="Ohm R."/>
            <person name="Sun H."/>
            <person name="Tunlid A."/>
            <person name="Henrissat B."/>
            <person name="Grigoriev I.V."/>
            <person name="Hibbett D.S."/>
            <person name="Martin F."/>
        </authorList>
    </citation>
    <scope>NUCLEOTIDE SEQUENCE [LARGE SCALE GENOMIC DNA]</scope>
    <source>
        <strain evidence="4">F 1598</strain>
    </source>
</reference>
<dbReference type="OrthoDB" id="5973539at2759"/>
<dbReference type="PANTHER" id="PTHR10067:SF13">
    <property type="entry name" value="PHOSPHATIDYLSERINE DECARBOXYLASE"/>
    <property type="match status" value="1"/>
</dbReference>
<dbReference type="GO" id="GO:0008654">
    <property type="term" value="P:phospholipid biosynthetic process"/>
    <property type="evidence" value="ECO:0007669"/>
    <property type="project" value="InterPro"/>
</dbReference>